<reference evidence="1" key="2">
    <citation type="submission" date="2022-09" db="EMBL/GenBank/DDBJ databases">
        <authorList>
            <person name="Sun Q."/>
            <person name="Ohkuma M."/>
        </authorList>
    </citation>
    <scope>NUCLEOTIDE SEQUENCE</scope>
    <source>
        <strain evidence="1">JCM 3093</strain>
    </source>
</reference>
<dbReference type="RefSeq" id="WP_191894514.1">
    <property type="nucleotide sequence ID" value="NZ_BMQD01000005.1"/>
</dbReference>
<sequence length="242" mass="26941">MDVTRLFRPRRSRWILQTEPDPADPLKPFRKVVQLVLDEIIARYDDMLSDLDTLAYTVTIPDSGILTVQAAVRRLGADPAVLRELGPTDVGDGLHLHEPGPTDAGRGLDLYQVGAGIVTLGWIDLGEERQEMTDRLAGDGFRHWRLSLDIEGNTVMYARYGNAEGFLEHPEPGWIPFTHWTDHLGPLSAYTELFLRGYDSEEAEADVDITAACLAVIEVESGVRLDDELMDRPHSLLPGLEA</sequence>
<reference evidence="1" key="1">
    <citation type="journal article" date="2014" name="Int. J. Syst. Evol. Microbiol.">
        <title>Complete genome sequence of Corynebacterium casei LMG S-19264T (=DSM 44701T), isolated from a smear-ripened cheese.</title>
        <authorList>
            <consortium name="US DOE Joint Genome Institute (JGI-PGF)"/>
            <person name="Walter F."/>
            <person name="Albersmeier A."/>
            <person name="Kalinowski J."/>
            <person name="Ruckert C."/>
        </authorList>
    </citation>
    <scope>NUCLEOTIDE SEQUENCE</scope>
    <source>
        <strain evidence="1">JCM 3093</strain>
    </source>
</reference>
<protein>
    <submittedName>
        <fullName evidence="1">Uncharacterized protein</fullName>
    </submittedName>
</protein>
<dbReference type="AlphaFoldDB" id="A0AA37BF54"/>
<comment type="caution">
    <text evidence="1">The sequence shown here is derived from an EMBL/GenBank/DDBJ whole genome shotgun (WGS) entry which is preliminary data.</text>
</comment>
<evidence type="ECO:0000313" key="2">
    <source>
        <dbReference type="Proteomes" id="UP000627984"/>
    </source>
</evidence>
<evidence type="ECO:0000313" key="1">
    <source>
        <dbReference type="EMBL" id="GGK61064.1"/>
    </source>
</evidence>
<organism evidence="1 2">
    <name type="scientific">Planomonospora parontospora</name>
    <dbReference type="NCBI Taxonomy" id="58119"/>
    <lineage>
        <taxon>Bacteria</taxon>
        <taxon>Bacillati</taxon>
        <taxon>Actinomycetota</taxon>
        <taxon>Actinomycetes</taxon>
        <taxon>Streptosporangiales</taxon>
        <taxon>Streptosporangiaceae</taxon>
        <taxon>Planomonospora</taxon>
    </lineage>
</organism>
<name>A0AA37BF54_9ACTN</name>
<gene>
    <name evidence="1" type="ORF">GCM10010126_20680</name>
</gene>
<dbReference type="Proteomes" id="UP000627984">
    <property type="component" value="Unassembled WGS sequence"/>
</dbReference>
<dbReference type="EMBL" id="BMQD01000005">
    <property type="protein sequence ID" value="GGK61064.1"/>
    <property type="molecule type" value="Genomic_DNA"/>
</dbReference>
<proteinExistence type="predicted"/>
<accession>A0AA37BF54</accession>